<feature type="chain" id="PRO_5040322490" evidence="2">
    <location>
        <begin position="20"/>
        <end position="236"/>
    </location>
</feature>
<feature type="signal peptide" evidence="2">
    <location>
        <begin position="1"/>
        <end position="19"/>
    </location>
</feature>
<dbReference type="PANTHER" id="PTHR34883">
    <property type="entry name" value="SERINE-RICH PROTEIN, PUTATIVE-RELATED-RELATED"/>
    <property type="match status" value="1"/>
</dbReference>
<keyword evidence="5" id="KW-1185">Reference proteome</keyword>
<dbReference type="AlphaFoldDB" id="A0A9P9EM07"/>
<dbReference type="OrthoDB" id="2331100at2759"/>
<dbReference type="PANTHER" id="PTHR34883:SF15">
    <property type="entry name" value="EXTRACELLULAR SERINE-RICH PROTEIN"/>
    <property type="match status" value="1"/>
</dbReference>
<dbReference type="InterPro" id="IPR003245">
    <property type="entry name" value="Phytocyanin_dom"/>
</dbReference>
<evidence type="ECO:0000256" key="2">
    <source>
        <dbReference type="SAM" id="SignalP"/>
    </source>
</evidence>
<dbReference type="CDD" id="cd00920">
    <property type="entry name" value="Cupredoxin"/>
    <property type="match status" value="1"/>
</dbReference>
<evidence type="ECO:0000313" key="4">
    <source>
        <dbReference type="EMBL" id="KAH7140610.1"/>
    </source>
</evidence>
<evidence type="ECO:0000259" key="3">
    <source>
        <dbReference type="Pfam" id="PF02298"/>
    </source>
</evidence>
<name>A0A9P9EM07_9HYPO</name>
<dbReference type="Pfam" id="PF02298">
    <property type="entry name" value="Cu_bind_like"/>
    <property type="match status" value="1"/>
</dbReference>
<evidence type="ECO:0000256" key="1">
    <source>
        <dbReference type="SAM" id="MobiDB-lite"/>
    </source>
</evidence>
<sequence>MHSASLIALSVLTSTAAAAVHIVEAGEDGLKFSPESTKAAVGDKIEFHFYPTSHSVAQSSFEDPCKPLNSSSFYSGPITVSEGQSDQVFTITVENEDPIWYYCAATGHCEGGMVGVINGPSSGSKTIEKYAEAAAKVSDGEAPSKTGGGTLGKAASASASSSGSATASGSSTGSAASATGSGSATSSGSSSGTTTGSAASSTSSGSSAGGEARGDIRWGLMTVGLAMAGVVAGFMV</sequence>
<dbReference type="SUPFAM" id="SSF49503">
    <property type="entry name" value="Cupredoxins"/>
    <property type="match status" value="1"/>
</dbReference>
<gene>
    <name evidence="4" type="ORF">EDB81DRAFT_798330</name>
</gene>
<evidence type="ECO:0000313" key="5">
    <source>
        <dbReference type="Proteomes" id="UP000738349"/>
    </source>
</evidence>
<dbReference type="InterPro" id="IPR008972">
    <property type="entry name" value="Cupredoxin"/>
</dbReference>
<dbReference type="Gene3D" id="2.60.40.420">
    <property type="entry name" value="Cupredoxins - blue copper proteins"/>
    <property type="match status" value="1"/>
</dbReference>
<feature type="compositionally biased region" description="Low complexity" evidence="1">
    <location>
        <begin position="152"/>
        <end position="210"/>
    </location>
</feature>
<keyword evidence="2" id="KW-0732">Signal</keyword>
<dbReference type="InterPro" id="IPR052953">
    <property type="entry name" value="Ser-rich/MCO-related"/>
</dbReference>
<organism evidence="4 5">
    <name type="scientific">Dactylonectria macrodidyma</name>
    <dbReference type="NCBI Taxonomy" id="307937"/>
    <lineage>
        <taxon>Eukaryota</taxon>
        <taxon>Fungi</taxon>
        <taxon>Dikarya</taxon>
        <taxon>Ascomycota</taxon>
        <taxon>Pezizomycotina</taxon>
        <taxon>Sordariomycetes</taxon>
        <taxon>Hypocreomycetidae</taxon>
        <taxon>Hypocreales</taxon>
        <taxon>Nectriaceae</taxon>
        <taxon>Dactylonectria</taxon>
    </lineage>
</organism>
<feature type="domain" description="Phytocyanin" evidence="3">
    <location>
        <begin position="35"/>
        <end position="113"/>
    </location>
</feature>
<protein>
    <submittedName>
        <fullName evidence="4">Cupredoxin</fullName>
    </submittedName>
</protein>
<dbReference type="GO" id="GO:0009055">
    <property type="term" value="F:electron transfer activity"/>
    <property type="evidence" value="ECO:0007669"/>
    <property type="project" value="InterPro"/>
</dbReference>
<reference evidence="4" key="1">
    <citation type="journal article" date="2021" name="Nat. Commun.">
        <title>Genetic determinants of endophytism in the Arabidopsis root mycobiome.</title>
        <authorList>
            <person name="Mesny F."/>
            <person name="Miyauchi S."/>
            <person name="Thiergart T."/>
            <person name="Pickel B."/>
            <person name="Atanasova L."/>
            <person name="Karlsson M."/>
            <person name="Huettel B."/>
            <person name="Barry K.W."/>
            <person name="Haridas S."/>
            <person name="Chen C."/>
            <person name="Bauer D."/>
            <person name="Andreopoulos W."/>
            <person name="Pangilinan J."/>
            <person name="LaButti K."/>
            <person name="Riley R."/>
            <person name="Lipzen A."/>
            <person name="Clum A."/>
            <person name="Drula E."/>
            <person name="Henrissat B."/>
            <person name="Kohler A."/>
            <person name="Grigoriev I.V."/>
            <person name="Martin F.M."/>
            <person name="Hacquard S."/>
        </authorList>
    </citation>
    <scope>NUCLEOTIDE SEQUENCE</scope>
    <source>
        <strain evidence="4">MPI-CAGE-AT-0147</strain>
    </source>
</reference>
<comment type="caution">
    <text evidence="4">The sequence shown here is derived from an EMBL/GenBank/DDBJ whole genome shotgun (WGS) entry which is preliminary data.</text>
</comment>
<accession>A0A9P9EM07</accession>
<feature type="region of interest" description="Disordered" evidence="1">
    <location>
        <begin position="135"/>
        <end position="211"/>
    </location>
</feature>
<proteinExistence type="predicted"/>
<dbReference type="Proteomes" id="UP000738349">
    <property type="component" value="Unassembled WGS sequence"/>
</dbReference>
<dbReference type="EMBL" id="JAGMUV010000011">
    <property type="protein sequence ID" value="KAH7140610.1"/>
    <property type="molecule type" value="Genomic_DNA"/>
</dbReference>